<dbReference type="InterPro" id="IPR029063">
    <property type="entry name" value="SAM-dependent_MTases_sf"/>
</dbReference>
<dbReference type="SUPFAM" id="SSF53335">
    <property type="entry name" value="S-adenosyl-L-methionine-dependent methyltransferases"/>
    <property type="match status" value="1"/>
</dbReference>
<name>A0A9Q9MHV2_9ACTN</name>
<protein>
    <submittedName>
        <fullName evidence="2">Class I SAM-dependent methyltransferase</fullName>
    </submittedName>
</protein>
<gene>
    <name evidence="2" type="ORF">Daura_34310</name>
</gene>
<dbReference type="InterPro" id="IPR013216">
    <property type="entry name" value="Methyltransf_11"/>
</dbReference>
<keyword evidence="3" id="KW-1185">Reference proteome</keyword>
<accession>A0A9Q9MHV2</accession>
<dbReference type="Pfam" id="PF08241">
    <property type="entry name" value="Methyltransf_11"/>
    <property type="match status" value="1"/>
</dbReference>
<dbReference type="OrthoDB" id="448116at2"/>
<proteinExistence type="predicted"/>
<dbReference type="PANTHER" id="PTHR43591:SF24">
    <property type="entry name" value="2-METHOXY-6-POLYPRENYL-1,4-BENZOQUINOL METHYLASE, MITOCHONDRIAL"/>
    <property type="match status" value="1"/>
</dbReference>
<dbReference type="EMBL" id="CP073767">
    <property type="protein sequence ID" value="UWZ59888.1"/>
    <property type="molecule type" value="Genomic_DNA"/>
</dbReference>
<keyword evidence="2" id="KW-0808">Transferase</keyword>
<dbReference type="Gene3D" id="3.40.50.150">
    <property type="entry name" value="Vaccinia Virus protein VP39"/>
    <property type="match status" value="1"/>
</dbReference>
<dbReference type="CDD" id="cd02440">
    <property type="entry name" value="AdoMet_MTases"/>
    <property type="match status" value="1"/>
</dbReference>
<dbReference type="Proteomes" id="UP001058003">
    <property type="component" value="Chromosome"/>
</dbReference>
<dbReference type="GO" id="GO:0008757">
    <property type="term" value="F:S-adenosylmethionine-dependent methyltransferase activity"/>
    <property type="evidence" value="ECO:0007669"/>
    <property type="project" value="InterPro"/>
</dbReference>
<reference evidence="2" key="1">
    <citation type="submission" date="2021-04" db="EMBL/GenBank/DDBJ databases">
        <title>Dactylosporangium aurantiacum NRRL B-8018 full assembly.</title>
        <authorList>
            <person name="Hartkoorn R.C."/>
            <person name="Beaudoing E."/>
            <person name="Hot D."/>
        </authorList>
    </citation>
    <scope>NUCLEOTIDE SEQUENCE</scope>
    <source>
        <strain evidence="2">NRRL B-8018</strain>
    </source>
</reference>
<dbReference type="PANTHER" id="PTHR43591">
    <property type="entry name" value="METHYLTRANSFERASE"/>
    <property type="match status" value="1"/>
</dbReference>
<dbReference type="AlphaFoldDB" id="A0A9Q9MHV2"/>
<evidence type="ECO:0000313" key="2">
    <source>
        <dbReference type="EMBL" id="UWZ59888.1"/>
    </source>
</evidence>
<sequence length="302" mass="30708">MWAGRAEAYLGSFAGLCAHPAGTLLDAAGVGVGCRVLDVGTGPGTVAALARERGAVVVAVDAEASMVEAARRRVRGVRVAEARLPELPFEGGAFDVAVANFVVNHVGDPAAAVRELRRVVRPGGRVAVTIWPQPAPPLQRMWGEVLEATGLAPVATAAHGQTPAAGEAPVTVGTRLDTRGEAGVRGHGPTGTPPVGGRVRVSAERDFARTAEGLAGLLAGAGLTGVRCETVAWTHRVGVDEWWTGPANGLGALGMVLDGQPVAVVERVRRAYDQVSAAYLGADGRLALPTAALLASGTVTGP</sequence>
<dbReference type="KEGG" id="daur:Daura_34310"/>
<dbReference type="GO" id="GO:0032259">
    <property type="term" value="P:methylation"/>
    <property type="evidence" value="ECO:0007669"/>
    <property type="project" value="UniProtKB-KW"/>
</dbReference>
<evidence type="ECO:0000259" key="1">
    <source>
        <dbReference type="Pfam" id="PF08241"/>
    </source>
</evidence>
<keyword evidence="2" id="KW-0489">Methyltransferase</keyword>
<organism evidence="2 3">
    <name type="scientific">Dactylosporangium aurantiacum</name>
    <dbReference type="NCBI Taxonomy" id="35754"/>
    <lineage>
        <taxon>Bacteria</taxon>
        <taxon>Bacillati</taxon>
        <taxon>Actinomycetota</taxon>
        <taxon>Actinomycetes</taxon>
        <taxon>Micromonosporales</taxon>
        <taxon>Micromonosporaceae</taxon>
        <taxon>Dactylosporangium</taxon>
    </lineage>
</organism>
<evidence type="ECO:0000313" key="3">
    <source>
        <dbReference type="Proteomes" id="UP001058003"/>
    </source>
</evidence>
<dbReference type="RefSeq" id="WP_033363877.1">
    <property type="nucleotide sequence ID" value="NZ_CP073767.1"/>
</dbReference>
<feature type="domain" description="Methyltransferase type 11" evidence="1">
    <location>
        <begin position="37"/>
        <end position="127"/>
    </location>
</feature>